<accession>A0ABT1UAE1</accession>
<keyword evidence="2" id="KW-1185">Reference proteome</keyword>
<gene>
    <name evidence="1" type="ORF">NP596_20415</name>
</gene>
<protein>
    <submittedName>
        <fullName evidence="1">Uncharacterized protein</fullName>
    </submittedName>
</protein>
<comment type="caution">
    <text evidence="1">The sequence shown here is derived from an EMBL/GenBank/DDBJ whole genome shotgun (WGS) entry which is preliminary data.</text>
</comment>
<dbReference type="RefSeq" id="WP_256617231.1">
    <property type="nucleotide sequence ID" value="NZ_JANIBK010000237.1"/>
</dbReference>
<proteinExistence type="predicted"/>
<evidence type="ECO:0000313" key="1">
    <source>
        <dbReference type="EMBL" id="MCQ8130830.1"/>
    </source>
</evidence>
<reference evidence="1 2" key="1">
    <citation type="submission" date="2022-07" db="EMBL/GenBank/DDBJ databases">
        <title>Methylomonas rivi sp. nov., Methylomonas rosea sp. nov., Methylomonas aureus sp. nov. and Methylomonas subterranea sp. nov., four novel methanotrophs isolated from a freshwater creek and the deep terrestrial subsurface.</title>
        <authorList>
            <person name="Abin C."/>
            <person name="Sankaranarayanan K."/>
            <person name="Garner C."/>
            <person name="Sindelar R."/>
            <person name="Kotary K."/>
            <person name="Garner R."/>
            <person name="Barclay S."/>
            <person name="Lawson P."/>
            <person name="Krumholz L."/>
        </authorList>
    </citation>
    <scope>NUCLEOTIDE SEQUENCE [LARGE SCALE GENOMIC DNA]</scope>
    <source>
        <strain evidence="1 2">WSC-6</strain>
    </source>
</reference>
<organism evidence="1 2">
    <name type="scientific">Methylomonas rivi</name>
    <dbReference type="NCBI Taxonomy" id="2952226"/>
    <lineage>
        <taxon>Bacteria</taxon>
        <taxon>Pseudomonadati</taxon>
        <taxon>Pseudomonadota</taxon>
        <taxon>Gammaproteobacteria</taxon>
        <taxon>Methylococcales</taxon>
        <taxon>Methylococcaceae</taxon>
        <taxon>Methylomonas</taxon>
    </lineage>
</organism>
<dbReference type="Proteomes" id="UP001524586">
    <property type="component" value="Unassembled WGS sequence"/>
</dbReference>
<dbReference type="EMBL" id="JANIBK010000237">
    <property type="protein sequence ID" value="MCQ8130830.1"/>
    <property type="molecule type" value="Genomic_DNA"/>
</dbReference>
<name>A0ABT1UAE1_9GAMM</name>
<sequence length="154" mass="18052">MTDKQIYDLTEDDLLRCPVWFFPMDETAADELTVRPGFNREDYEYDKQCIVRASFETRARESFIGYVYWGKPEIVENLKPTMFLRGECITFWYGMMVPSFDDYGPILNELNKVFPIKFRSSEVDGFTLIEGLLEGLYFIDDNDVIQCKTPESVT</sequence>
<evidence type="ECO:0000313" key="2">
    <source>
        <dbReference type="Proteomes" id="UP001524586"/>
    </source>
</evidence>